<sequence>MKQEVELDFFMDELVRIAKANSLTIRLTDERLEHEKLSFINDHDILFSRILLDMNSRVFILAHEISHVANYLVLHGRTKAQREYDANIGAAKLIMSIYARYLRVNNLKFDVELNFQAREDLVRQLASNFDIRLSADLQSYWPTFDNLRQIIFQFEDRSRVGELFNYNWRARGQDRFPAILREDEYQEFIDSNYDLSFPWMSWHESYDLGDDAIRIDHVTGKIALSYKALNPEYHRTYLDRLFKRDGKLTRLVDHMEDLHVSPLRTRLSYENLYIQTAYPGTGPGMYIVKNDHEKNENQVLFDMLNPDTGANGKLIVAPNAIENGLYGPTQLAVIGKRLGPWLKTLSKLEKKHVPTH</sequence>
<protein>
    <submittedName>
        <fullName evidence="1">Uncharacterized protein</fullName>
    </submittedName>
</protein>
<name>A0A4P6YWK7_9LACO</name>
<dbReference type="RefSeq" id="WP_133364319.1">
    <property type="nucleotide sequence ID" value="NZ_CP037940.1"/>
</dbReference>
<gene>
    <name evidence="1" type="ORF">EQG49_12625</name>
</gene>
<evidence type="ECO:0000313" key="1">
    <source>
        <dbReference type="EMBL" id="QBO37242.1"/>
    </source>
</evidence>
<dbReference type="Proteomes" id="UP000292886">
    <property type="component" value="Chromosome"/>
</dbReference>
<dbReference type="EMBL" id="CP037940">
    <property type="protein sequence ID" value="QBO37242.1"/>
    <property type="molecule type" value="Genomic_DNA"/>
</dbReference>
<dbReference type="KEGG" id="wei:EQG49_12625"/>
<proteinExistence type="predicted"/>
<keyword evidence="2" id="KW-1185">Reference proteome</keyword>
<reference evidence="2" key="1">
    <citation type="submission" date="2019-03" db="EMBL/GenBank/DDBJ databases">
        <title>Weissella sp. 26KH-42 Genome sequencing.</title>
        <authorList>
            <person name="Heo J."/>
            <person name="Kim S.-J."/>
            <person name="Kim J.-S."/>
            <person name="Hong S.-B."/>
            <person name="Kwon S.-W."/>
        </authorList>
    </citation>
    <scope>NUCLEOTIDE SEQUENCE [LARGE SCALE GENOMIC DNA]</scope>
    <source>
        <strain evidence="2">26KH-42</strain>
    </source>
</reference>
<accession>A0A4P6YWK7</accession>
<evidence type="ECO:0000313" key="2">
    <source>
        <dbReference type="Proteomes" id="UP000292886"/>
    </source>
</evidence>
<dbReference type="AlphaFoldDB" id="A0A4P6YWK7"/>
<organism evidence="1 2">
    <name type="scientific">Periweissella cryptocerci</name>
    <dbReference type="NCBI Taxonomy" id="2506420"/>
    <lineage>
        <taxon>Bacteria</taxon>
        <taxon>Bacillati</taxon>
        <taxon>Bacillota</taxon>
        <taxon>Bacilli</taxon>
        <taxon>Lactobacillales</taxon>
        <taxon>Lactobacillaceae</taxon>
        <taxon>Periweissella</taxon>
    </lineage>
</organism>